<name>A0ABD2WRR7_9HYME</name>
<evidence type="ECO:0000313" key="5">
    <source>
        <dbReference type="Proteomes" id="UP001627154"/>
    </source>
</evidence>
<dbReference type="Pfam" id="PF12796">
    <property type="entry name" value="Ank_2"/>
    <property type="match status" value="1"/>
</dbReference>
<evidence type="ECO:0000313" key="4">
    <source>
        <dbReference type="EMBL" id="KAL3395620.1"/>
    </source>
</evidence>
<reference evidence="4 5" key="1">
    <citation type="journal article" date="2024" name="bioRxiv">
        <title>A reference genome for Trichogramma kaykai: A tiny desert-dwelling parasitoid wasp with competing sex-ratio distorters.</title>
        <authorList>
            <person name="Culotta J."/>
            <person name="Lindsey A.R."/>
        </authorList>
    </citation>
    <scope>NUCLEOTIDE SEQUENCE [LARGE SCALE GENOMIC DNA]</scope>
    <source>
        <strain evidence="4 5">KSX58</strain>
    </source>
</reference>
<dbReference type="SUPFAM" id="SSF48403">
    <property type="entry name" value="Ankyrin repeat"/>
    <property type="match status" value="1"/>
</dbReference>
<protein>
    <submittedName>
        <fullName evidence="4">Uncharacterized protein</fullName>
    </submittedName>
</protein>
<comment type="caution">
    <text evidence="4">The sequence shown here is derived from an EMBL/GenBank/DDBJ whole genome shotgun (WGS) entry which is preliminary data.</text>
</comment>
<dbReference type="SMART" id="SM00248">
    <property type="entry name" value="ANK"/>
    <property type="match status" value="3"/>
</dbReference>
<dbReference type="Gene3D" id="1.25.40.20">
    <property type="entry name" value="Ankyrin repeat-containing domain"/>
    <property type="match status" value="2"/>
</dbReference>
<proteinExistence type="predicted"/>
<keyword evidence="1" id="KW-0677">Repeat</keyword>
<organism evidence="4 5">
    <name type="scientific">Trichogramma kaykai</name>
    <dbReference type="NCBI Taxonomy" id="54128"/>
    <lineage>
        <taxon>Eukaryota</taxon>
        <taxon>Metazoa</taxon>
        <taxon>Ecdysozoa</taxon>
        <taxon>Arthropoda</taxon>
        <taxon>Hexapoda</taxon>
        <taxon>Insecta</taxon>
        <taxon>Pterygota</taxon>
        <taxon>Neoptera</taxon>
        <taxon>Endopterygota</taxon>
        <taxon>Hymenoptera</taxon>
        <taxon>Apocrita</taxon>
        <taxon>Proctotrupomorpha</taxon>
        <taxon>Chalcidoidea</taxon>
        <taxon>Trichogrammatidae</taxon>
        <taxon>Trichogramma</taxon>
    </lineage>
</organism>
<feature type="repeat" description="ANK" evidence="3">
    <location>
        <begin position="138"/>
        <end position="170"/>
    </location>
</feature>
<dbReference type="PROSITE" id="PS50297">
    <property type="entry name" value="ANK_REP_REGION"/>
    <property type="match status" value="2"/>
</dbReference>
<dbReference type="InterPro" id="IPR036770">
    <property type="entry name" value="Ankyrin_rpt-contain_sf"/>
</dbReference>
<dbReference type="Pfam" id="PF00023">
    <property type="entry name" value="Ank"/>
    <property type="match status" value="1"/>
</dbReference>
<evidence type="ECO:0000256" key="1">
    <source>
        <dbReference type="ARBA" id="ARBA00022737"/>
    </source>
</evidence>
<dbReference type="AlphaFoldDB" id="A0ABD2WRR7"/>
<keyword evidence="2 3" id="KW-0040">ANK repeat</keyword>
<accession>A0ABD2WRR7</accession>
<keyword evidence="5" id="KW-1185">Reference proteome</keyword>
<feature type="repeat" description="ANK" evidence="3">
    <location>
        <begin position="209"/>
        <end position="241"/>
    </location>
</feature>
<dbReference type="PROSITE" id="PS50088">
    <property type="entry name" value="ANK_REPEAT"/>
    <property type="match status" value="2"/>
</dbReference>
<sequence>MCPLPNLQDILCPEEIEYLLSEAVDWKCAGDYNHEGKQFIEFVALTGYKDEDYEVDKKGKPLLCRKIPVHQASGYLTRGVCDPDIHELFKIYNRFDVNYIDSESGLTHFHVAYMSGCDGTVRKFLKLGQDPNFVVQKTGDSPLHLALMYDHIDVVQLLLRRGADPNLAHADELTPLHILGMYGHGGDIAQMLFEISIGKYQPVDAQDKLGHTTLHVALSYEGAHLAKYLIIKGANLNLSDAERSTPLHLICPRPITRRNNDRNYLVKLFFNLNYDKHQFVSIDAKDKLDRTALHLAARSEQKSNFYPPSV</sequence>
<gene>
    <name evidence="4" type="ORF">TKK_010428</name>
</gene>
<dbReference type="Proteomes" id="UP001627154">
    <property type="component" value="Unassembled WGS sequence"/>
</dbReference>
<dbReference type="InterPro" id="IPR002110">
    <property type="entry name" value="Ankyrin_rpt"/>
</dbReference>
<dbReference type="PANTHER" id="PTHR24124:SF14">
    <property type="entry name" value="CHROMOSOME UNDETERMINED SCAFFOLD_25, WHOLE GENOME SHOTGUN SEQUENCE"/>
    <property type="match status" value="1"/>
</dbReference>
<evidence type="ECO:0000256" key="3">
    <source>
        <dbReference type="PROSITE-ProRule" id="PRU00023"/>
    </source>
</evidence>
<evidence type="ECO:0000256" key="2">
    <source>
        <dbReference type="ARBA" id="ARBA00023043"/>
    </source>
</evidence>
<dbReference type="PANTHER" id="PTHR24124">
    <property type="entry name" value="ANKYRIN REPEAT FAMILY A"/>
    <property type="match status" value="1"/>
</dbReference>
<dbReference type="EMBL" id="JBJJXI010000080">
    <property type="protein sequence ID" value="KAL3395620.1"/>
    <property type="molecule type" value="Genomic_DNA"/>
</dbReference>